<gene>
    <name evidence="2" type="ORF">GCM10023216_17410</name>
</gene>
<organism evidence="2 3">
    <name type="scientific">Isoptericola chiayiensis</name>
    <dbReference type="NCBI Taxonomy" id="579446"/>
    <lineage>
        <taxon>Bacteria</taxon>
        <taxon>Bacillati</taxon>
        <taxon>Actinomycetota</taxon>
        <taxon>Actinomycetes</taxon>
        <taxon>Micrococcales</taxon>
        <taxon>Promicromonosporaceae</taxon>
        <taxon>Isoptericola</taxon>
    </lineage>
</organism>
<accession>A0ABP8YDB2</accession>
<comment type="caution">
    <text evidence="2">The sequence shown here is derived from an EMBL/GenBank/DDBJ whole genome shotgun (WGS) entry which is preliminary data.</text>
</comment>
<proteinExistence type="predicted"/>
<sequence>MTFVTISLQLAQVNVAQLRAPLDSVELADFVANLDPVNALADAADGFVWRLQSAYAACWWVPAGHLPDVAEAEDRVLHVRTHGPSSHAFTLQRPFTAAGEPAGPARAGACS</sequence>
<reference evidence="3" key="1">
    <citation type="journal article" date="2019" name="Int. J. Syst. Evol. Microbiol.">
        <title>The Global Catalogue of Microorganisms (GCM) 10K type strain sequencing project: providing services to taxonomists for standard genome sequencing and annotation.</title>
        <authorList>
            <consortium name="The Broad Institute Genomics Platform"/>
            <consortium name="The Broad Institute Genome Sequencing Center for Infectious Disease"/>
            <person name="Wu L."/>
            <person name="Ma J."/>
        </authorList>
    </citation>
    <scope>NUCLEOTIDE SEQUENCE [LARGE SCALE GENOMIC DNA]</scope>
    <source>
        <strain evidence="3">JCM 18063</strain>
    </source>
</reference>
<dbReference type="Proteomes" id="UP001500956">
    <property type="component" value="Unassembled WGS sequence"/>
</dbReference>
<dbReference type="EMBL" id="BAABID010000008">
    <property type="protein sequence ID" value="GAA4727074.1"/>
    <property type="molecule type" value="Genomic_DNA"/>
</dbReference>
<dbReference type="Pfam" id="PF11695">
    <property type="entry name" value="DUF3291"/>
    <property type="match status" value="1"/>
</dbReference>
<evidence type="ECO:0000313" key="2">
    <source>
        <dbReference type="EMBL" id="GAA4727074.1"/>
    </source>
</evidence>
<dbReference type="RefSeq" id="WP_172149603.1">
    <property type="nucleotide sequence ID" value="NZ_JABEZT010000002.1"/>
</dbReference>
<dbReference type="InterPro" id="IPR021708">
    <property type="entry name" value="DUF3291"/>
</dbReference>
<evidence type="ECO:0000313" key="3">
    <source>
        <dbReference type="Proteomes" id="UP001500956"/>
    </source>
</evidence>
<keyword evidence="3" id="KW-1185">Reference proteome</keyword>
<evidence type="ECO:0000259" key="1">
    <source>
        <dbReference type="Pfam" id="PF11695"/>
    </source>
</evidence>
<protein>
    <submittedName>
        <fullName evidence="2">DUF3291 domain-containing protein</fullName>
    </submittedName>
</protein>
<name>A0ABP8YDB2_9MICO</name>
<feature type="domain" description="DUF3291" evidence="1">
    <location>
        <begin position="10"/>
        <end position="53"/>
    </location>
</feature>